<keyword evidence="1" id="KW-1133">Transmembrane helix</keyword>
<evidence type="ECO:0000256" key="1">
    <source>
        <dbReference type="SAM" id="Phobius"/>
    </source>
</evidence>
<evidence type="ECO:0008006" key="3">
    <source>
        <dbReference type="Google" id="ProtNLM"/>
    </source>
</evidence>
<accession>A0A6C0IFP1</accession>
<keyword evidence="1" id="KW-0812">Transmembrane</keyword>
<dbReference type="AlphaFoldDB" id="A0A6C0IFP1"/>
<organism evidence="2">
    <name type="scientific">viral metagenome</name>
    <dbReference type="NCBI Taxonomy" id="1070528"/>
    <lineage>
        <taxon>unclassified sequences</taxon>
        <taxon>metagenomes</taxon>
        <taxon>organismal metagenomes</taxon>
    </lineage>
</organism>
<protein>
    <recommendedName>
        <fullName evidence="3">AttH domain-containing protein</fullName>
    </recommendedName>
</protein>
<proteinExistence type="predicted"/>
<name>A0A6C0IFP1_9ZZZZ</name>
<evidence type="ECO:0000313" key="2">
    <source>
        <dbReference type="EMBL" id="QHT91742.1"/>
    </source>
</evidence>
<sequence>MAIQKDKNLVNFKKNHYFFYLIILLIIIYLILYCMFIKPQYKIHEFQSKEWITDLTNNMLLGVNDNKIFNKINRKCDFISFWYCYWFFQTKNYTAWILFNLKNKFSDELLLSAYIYDFNTDTKIVEKISLKFSNLKIIKENDILLIECGDNYKQEIDFKNNRSTIYIRTNQINMQFELDIDDYTTNQSSFLPRYQFLNNFINVEGASTSTPGDWMSDNPYIGKIRNGNINNDIIENGGNFWFDNFIGCNNNFLSPYMWFVVLNDDWMIYLLWFDVYEKRNDMGTTKPILIKNRKTNTFIYSGTSGIESRKTPFPINQINNMLVPFKMTYNSNKPLGVDKYDDYNVSFESSLININITSIKNKSTQVFKYNYYKNMDADRIKPDMNKWDQQYYKIISNIIYIEYINMVNVEIEYNGKKEQFIDRLIIDAMYPNDKTIPLEIS</sequence>
<dbReference type="EMBL" id="MN740168">
    <property type="protein sequence ID" value="QHT91742.1"/>
    <property type="molecule type" value="Genomic_DNA"/>
</dbReference>
<feature type="transmembrane region" description="Helical" evidence="1">
    <location>
        <begin position="17"/>
        <end position="37"/>
    </location>
</feature>
<keyword evidence="1" id="KW-0472">Membrane</keyword>
<reference evidence="2" key="1">
    <citation type="journal article" date="2020" name="Nature">
        <title>Giant virus diversity and host interactions through global metagenomics.</title>
        <authorList>
            <person name="Schulz F."/>
            <person name="Roux S."/>
            <person name="Paez-Espino D."/>
            <person name="Jungbluth S."/>
            <person name="Walsh D.A."/>
            <person name="Denef V.J."/>
            <person name="McMahon K.D."/>
            <person name="Konstantinidis K.T."/>
            <person name="Eloe-Fadrosh E.A."/>
            <person name="Kyrpides N.C."/>
            <person name="Woyke T."/>
        </authorList>
    </citation>
    <scope>NUCLEOTIDE SEQUENCE</scope>
    <source>
        <strain evidence="2">GVMAG-M-3300023184-86</strain>
    </source>
</reference>